<comment type="caution">
    <text evidence="1">The sequence shown here is derived from an EMBL/GenBank/DDBJ whole genome shotgun (WGS) entry which is preliminary data.</text>
</comment>
<proteinExistence type="predicted"/>
<gene>
    <name evidence="1" type="ORF">S06H3_37901</name>
</gene>
<dbReference type="EMBL" id="BARV01023063">
    <property type="protein sequence ID" value="GAI27147.1"/>
    <property type="molecule type" value="Genomic_DNA"/>
</dbReference>
<name>X1M6B5_9ZZZZ</name>
<evidence type="ECO:0000313" key="1">
    <source>
        <dbReference type="EMBL" id="GAI27147.1"/>
    </source>
</evidence>
<feature type="non-terminal residue" evidence="1">
    <location>
        <position position="125"/>
    </location>
</feature>
<accession>X1M6B5</accession>
<reference evidence="1" key="1">
    <citation type="journal article" date="2014" name="Front. Microbiol.">
        <title>High frequency of phylogenetically diverse reductive dehalogenase-homologous genes in deep subseafloor sedimentary metagenomes.</title>
        <authorList>
            <person name="Kawai M."/>
            <person name="Futagami T."/>
            <person name="Toyoda A."/>
            <person name="Takaki Y."/>
            <person name="Nishi S."/>
            <person name="Hori S."/>
            <person name="Arai W."/>
            <person name="Tsubouchi T."/>
            <person name="Morono Y."/>
            <person name="Uchiyama I."/>
            <person name="Ito T."/>
            <person name="Fujiyama A."/>
            <person name="Inagaki F."/>
            <person name="Takami H."/>
        </authorList>
    </citation>
    <scope>NUCLEOTIDE SEQUENCE</scope>
    <source>
        <strain evidence="1">Expedition CK06-06</strain>
    </source>
</reference>
<dbReference type="AlphaFoldDB" id="X1M6B5"/>
<sequence length="125" mass="14858">MWLPKDERKLLALYFHKTGKPDEQETLKDNDDMKALGWKESESNEDYDRQYINRVWNADDILKKREFLNVLNRAIGEKTVSLTLKGYDLGRKYSSRWTKSGLWFAEYKHHWIWLIVSFLGGIMGA</sequence>
<organism evidence="1">
    <name type="scientific">marine sediment metagenome</name>
    <dbReference type="NCBI Taxonomy" id="412755"/>
    <lineage>
        <taxon>unclassified sequences</taxon>
        <taxon>metagenomes</taxon>
        <taxon>ecological metagenomes</taxon>
    </lineage>
</organism>
<protein>
    <submittedName>
        <fullName evidence="1">Uncharacterized protein</fullName>
    </submittedName>
</protein>